<dbReference type="InterPro" id="IPR034751">
    <property type="entry name" value="Yippee"/>
</dbReference>
<dbReference type="PANTHER" id="PTHR13848">
    <property type="entry name" value="PROTEIN YIPPEE-LIKE CG15309-RELATED"/>
    <property type="match status" value="1"/>
</dbReference>
<proteinExistence type="inferred from homology"/>
<keyword evidence="2" id="KW-0479">Metal-binding</keyword>
<dbReference type="Proteomes" id="UP001150569">
    <property type="component" value="Unassembled WGS sequence"/>
</dbReference>
<evidence type="ECO:0000256" key="2">
    <source>
        <dbReference type="ARBA" id="ARBA00022723"/>
    </source>
</evidence>
<evidence type="ECO:0000313" key="7">
    <source>
        <dbReference type="Proteomes" id="UP001150569"/>
    </source>
</evidence>
<accession>A0A9W8ADE3</accession>
<protein>
    <recommendedName>
        <fullName evidence="4">Protein yippee-like</fullName>
    </recommendedName>
</protein>
<gene>
    <name evidence="6" type="ORF">IWQ60_002084</name>
</gene>
<dbReference type="InterPro" id="IPR039058">
    <property type="entry name" value="Yippee_fam"/>
</dbReference>
<keyword evidence="3" id="KW-0862">Zinc</keyword>
<dbReference type="AlphaFoldDB" id="A0A9W8ADE3"/>
<dbReference type="PROSITE" id="PS51792">
    <property type="entry name" value="YIPPEE"/>
    <property type="match status" value="1"/>
</dbReference>
<evidence type="ECO:0000313" key="6">
    <source>
        <dbReference type="EMBL" id="KAJ1928419.1"/>
    </source>
</evidence>
<comment type="similarity">
    <text evidence="1 4">Belongs to the yippee family.</text>
</comment>
<comment type="caution">
    <text evidence="6">The sequence shown here is derived from an EMBL/GenBank/DDBJ whole genome shotgun (WGS) entry which is preliminary data.</text>
</comment>
<evidence type="ECO:0000259" key="5">
    <source>
        <dbReference type="PROSITE" id="PS51792"/>
    </source>
</evidence>
<feature type="domain" description="Yippee" evidence="5">
    <location>
        <begin position="15"/>
        <end position="112"/>
    </location>
</feature>
<evidence type="ECO:0000256" key="1">
    <source>
        <dbReference type="ARBA" id="ARBA00005613"/>
    </source>
</evidence>
<sequence length="113" mass="13106">MGMRHKVFLDQRQKDVYSCRKCGTHLATHDQMKSTNFTGRHGVAYLFLSVVNVYEGDPKERNMLTGRHVVRDLSCMGCMAYVGWTYVKAYARSERYKEGLVILEVSILDRPRK</sequence>
<reference evidence="6" key="1">
    <citation type="submission" date="2022-07" db="EMBL/GenBank/DDBJ databases">
        <title>Phylogenomic reconstructions and comparative analyses of Kickxellomycotina fungi.</title>
        <authorList>
            <person name="Reynolds N.K."/>
            <person name="Stajich J.E."/>
            <person name="Barry K."/>
            <person name="Grigoriev I.V."/>
            <person name="Crous P."/>
            <person name="Smith M.E."/>
        </authorList>
    </citation>
    <scope>NUCLEOTIDE SEQUENCE</scope>
    <source>
        <strain evidence="6">RSA 861</strain>
    </source>
</reference>
<evidence type="ECO:0000256" key="3">
    <source>
        <dbReference type="ARBA" id="ARBA00022833"/>
    </source>
</evidence>
<dbReference type="OrthoDB" id="6407410at2759"/>
<organism evidence="6 7">
    <name type="scientific">Tieghemiomyces parasiticus</name>
    <dbReference type="NCBI Taxonomy" id="78921"/>
    <lineage>
        <taxon>Eukaryota</taxon>
        <taxon>Fungi</taxon>
        <taxon>Fungi incertae sedis</taxon>
        <taxon>Zoopagomycota</taxon>
        <taxon>Kickxellomycotina</taxon>
        <taxon>Dimargaritomycetes</taxon>
        <taxon>Dimargaritales</taxon>
        <taxon>Dimargaritaceae</taxon>
        <taxon>Tieghemiomyces</taxon>
    </lineage>
</organism>
<dbReference type="GO" id="GO:0046872">
    <property type="term" value="F:metal ion binding"/>
    <property type="evidence" value="ECO:0007669"/>
    <property type="project" value="UniProtKB-KW"/>
</dbReference>
<dbReference type="EMBL" id="JANBPT010000074">
    <property type="protein sequence ID" value="KAJ1928419.1"/>
    <property type="molecule type" value="Genomic_DNA"/>
</dbReference>
<name>A0A9W8ADE3_9FUNG</name>
<keyword evidence="7" id="KW-1185">Reference proteome</keyword>
<evidence type="ECO:0000256" key="4">
    <source>
        <dbReference type="RuleBase" id="RU110713"/>
    </source>
</evidence>
<dbReference type="Pfam" id="PF03226">
    <property type="entry name" value="Yippee-Mis18"/>
    <property type="match status" value="1"/>
</dbReference>
<dbReference type="InterPro" id="IPR004910">
    <property type="entry name" value="Yippee/Mis18/Cereblon"/>
</dbReference>